<dbReference type="PANTHER" id="PTHR38978">
    <property type="entry name" value="DUF2787 DOMAIN-CONTAINING PROTEIN"/>
    <property type="match status" value="1"/>
</dbReference>
<evidence type="ECO:0000313" key="2">
    <source>
        <dbReference type="Proteomes" id="UP001186452"/>
    </source>
</evidence>
<dbReference type="EMBL" id="JAWJZI010000009">
    <property type="protein sequence ID" value="MDV5170987.1"/>
    <property type="molecule type" value="Genomic_DNA"/>
</dbReference>
<evidence type="ECO:0000313" key="1">
    <source>
        <dbReference type="EMBL" id="MDV5170987.1"/>
    </source>
</evidence>
<organism evidence="1 2">
    <name type="scientific">Photobacterium rosenbergii</name>
    <dbReference type="NCBI Taxonomy" id="294936"/>
    <lineage>
        <taxon>Bacteria</taxon>
        <taxon>Pseudomonadati</taxon>
        <taxon>Pseudomonadota</taxon>
        <taxon>Gammaproteobacteria</taxon>
        <taxon>Vibrionales</taxon>
        <taxon>Vibrionaceae</taxon>
        <taxon>Photobacterium</taxon>
    </lineage>
</organism>
<dbReference type="Pfam" id="PF10980">
    <property type="entry name" value="DUF2787"/>
    <property type="match status" value="1"/>
</dbReference>
<keyword evidence="2" id="KW-1185">Reference proteome</keyword>
<dbReference type="PANTHER" id="PTHR38978:SF2">
    <property type="entry name" value="DUF2787 DOMAIN-CONTAINING PROTEIN"/>
    <property type="match status" value="1"/>
</dbReference>
<dbReference type="Proteomes" id="UP001186452">
    <property type="component" value="Unassembled WGS sequence"/>
</dbReference>
<dbReference type="RefSeq" id="WP_317523801.1">
    <property type="nucleotide sequence ID" value="NZ_JAWJZI010000009.1"/>
</dbReference>
<comment type="caution">
    <text evidence="1">The sequence shown here is derived from an EMBL/GenBank/DDBJ whole genome shotgun (WGS) entry which is preliminary data.</text>
</comment>
<accession>A0ABU3ZLI7</accession>
<dbReference type="Gene3D" id="3.10.450.430">
    <property type="entry name" value="Protein of unknown function DUF2787"/>
    <property type="match status" value="1"/>
</dbReference>
<proteinExistence type="predicted"/>
<name>A0ABU3ZLI7_9GAMM</name>
<gene>
    <name evidence="1" type="ORF">R2X38_18480</name>
</gene>
<reference evidence="1 2" key="1">
    <citation type="submission" date="2023-10" db="EMBL/GenBank/DDBJ databases">
        <title>Marine bacteria isolated from horseshoe crab.</title>
        <authorList>
            <person name="Cheng T.H."/>
        </authorList>
    </citation>
    <scope>NUCLEOTIDE SEQUENCE [LARGE SCALE GENOMIC DNA]</scope>
    <source>
        <strain evidence="1 2">HSC6</strain>
    </source>
</reference>
<protein>
    <submittedName>
        <fullName evidence="1">DUF2787 domain-containing protein</fullName>
    </submittedName>
</protein>
<dbReference type="InterPro" id="IPR021248">
    <property type="entry name" value="DUF2787"/>
</dbReference>
<sequence>MKLYIDKDGLCRPASARLIEALNQTLGEKTYLPSNSMAIVFNFRDVTYSADRGGFHPVEIRLSRLLNEWLIDYITDFSYQGYPQPELAKEVDFDFSTRQAMVAGLGAAPFDEPDVLDFYQLWESNFLTYLDEGCFTEIEVEVA</sequence>